<evidence type="ECO:0000313" key="1">
    <source>
        <dbReference type="EMBL" id="CAB3732494.1"/>
    </source>
</evidence>
<name>A0A2N7WS42_9BURK</name>
<evidence type="ECO:0000313" key="2">
    <source>
        <dbReference type="EMBL" id="PMS32276.1"/>
    </source>
</evidence>
<dbReference type="OrthoDB" id="9009827at2"/>
<reference evidence="2 3" key="1">
    <citation type="submission" date="2018-01" db="EMBL/GenBank/DDBJ databases">
        <title>Whole genome analyses suggest that Burkholderia sensu lato contains two further novel genera in the rhizoxinica-symbiotica group Mycetohabitans gen. nov., and Trinickia gen. nov.: implications for the evolution of diazotrophy and nodulation in the Burkholderiaceae.</title>
        <authorList>
            <person name="Estrada-de los Santos P."/>
            <person name="Palmer M."/>
            <person name="Chavez-Ramirez B."/>
            <person name="Beukes C."/>
            <person name="Steenkamp E.T."/>
            <person name="Hirsch A.M."/>
            <person name="Manyaka P."/>
            <person name="Maluk M."/>
            <person name="Lafos M."/>
            <person name="Crook M."/>
            <person name="Gross E."/>
            <person name="Simon M.F."/>
            <person name="Bueno dos Reis Junior F."/>
            <person name="Poole P.S."/>
            <person name="Venter S.N."/>
            <person name="James E.K."/>
        </authorList>
    </citation>
    <scope>NUCLEOTIDE SEQUENCE [LARGE SCALE GENOMIC DNA]</scope>
    <source>
        <strain evidence="2 3">WSM 3937</strain>
    </source>
</reference>
<dbReference type="RefSeq" id="WP_102631374.1">
    <property type="nucleotide sequence ID" value="NZ_CADIJZ010000028.1"/>
</dbReference>
<keyword evidence="3" id="KW-1185">Reference proteome</keyword>
<dbReference type="EMBL" id="CADIJZ010000028">
    <property type="protein sequence ID" value="CAB3732494.1"/>
    <property type="molecule type" value="Genomic_DNA"/>
</dbReference>
<organism evidence="1 4">
    <name type="scientific">Paraburkholderia rhynchosiae</name>
    <dbReference type="NCBI Taxonomy" id="487049"/>
    <lineage>
        <taxon>Bacteria</taxon>
        <taxon>Pseudomonadati</taxon>
        <taxon>Pseudomonadota</taxon>
        <taxon>Betaproteobacteria</taxon>
        <taxon>Burkholderiales</taxon>
        <taxon>Burkholderiaceae</taxon>
        <taxon>Paraburkholderia</taxon>
    </lineage>
</organism>
<dbReference type="EMBL" id="PNXY01000004">
    <property type="protein sequence ID" value="PMS32276.1"/>
    <property type="molecule type" value="Genomic_DNA"/>
</dbReference>
<protein>
    <submittedName>
        <fullName evidence="1">Uncharacterized protein</fullName>
    </submittedName>
</protein>
<dbReference type="Proteomes" id="UP000494205">
    <property type="component" value="Unassembled WGS sequence"/>
</dbReference>
<accession>A0A2N7WS42</accession>
<dbReference type="AlphaFoldDB" id="A0A2N7WS42"/>
<proteinExistence type="predicted"/>
<evidence type="ECO:0000313" key="4">
    <source>
        <dbReference type="Proteomes" id="UP000494205"/>
    </source>
</evidence>
<sequence length="84" mass="9768">MKLAHELDSLRERIGKTLHLDYLKQVSGAMRAGKLQPVPEWAIVYRTAHGFCCIYQGEAVELREMLDVQIWAEEMDVQTWFIGF</sequence>
<reference evidence="1 4" key="2">
    <citation type="submission" date="2020-04" db="EMBL/GenBank/DDBJ databases">
        <authorList>
            <person name="De Canck E."/>
        </authorList>
    </citation>
    <scope>NUCLEOTIDE SEQUENCE [LARGE SCALE GENOMIC DNA]</scope>
    <source>
        <strain evidence="1 4">LMG 27174</strain>
    </source>
</reference>
<evidence type="ECO:0000313" key="3">
    <source>
        <dbReference type="Proteomes" id="UP000235659"/>
    </source>
</evidence>
<dbReference type="Proteomes" id="UP000235659">
    <property type="component" value="Unassembled WGS sequence"/>
</dbReference>
<gene>
    <name evidence="2" type="ORF">C0Z16_06565</name>
    <name evidence="1" type="ORF">LMG27174_05939</name>
</gene>